<keyword evidence="7 8" id="KW-0998">Cell outer membrane</keyword>
<dbReference type="Gene3D" id="2.60.40.1120">
    <property type="entry name" value="Carboxypeptidase-like, regulatory domain"/>
    <property type="match status" value="1"/>
</dbReference>
<accession>A0ABP3V2W3</accession>
<dbReference type="Gene3D" id="2.40.170.20">
    <property type="entry name" value="TonB-dependent receptor, beta-barrel domain"/>
    <property type="match status" value="1"/>
</dbReference>
<sequence>MKHLFKTLILLLSFNSIVAQTPNEITVSGIVMDSEVNLPLEYATVAFFSKKENKIVTGGITDSEGKFSINVPAGTYDISVEYISYEKKTYYDKSLTSDINLGTVGLALDVEALGEVEVIAERTTVEIKLDKKIYNVGKDLTVRGGTVSDVLDNVPSVSVDVEGNVSLRGQDNVRILINGKPSGLVGLNSTDALRQLPAESIERVEVITSPSARYDAEGTAGILNIILRRSKLQGLNGAVTVNAGHPTQAGISGNINYRTGDFNFFNTTGYNYRESPGNSLTETEYFNGDDPNTFLNEYRDFDRQRKGITTNTGVEWYINDTASLTASVVYRKSDDDDETTNTIREVDATGALINESPRLELEKEDDRNLQYSVNFDKQFNGNSEHRFTFDFQYENSNEDEFSLIQQDGDASERVTTLEEQDQILLQSDYVMPIGEKGQFEFGYRGNFNELDTDYALEFYDGNDYVLDTDVSNNLVYREYINAVYSQFGSKIKDKFSYLLGLRMESTRITIDQVTSGDFDKKNYVGFFPTVNLGYEITENQSITFGYNRRIRRPRSRFINPFPSRSSATNLFQGNPDIDPSYSNTVDIGYLNKFGKVTLNSSIYFQHATDVFTFITEDTGQTVTVGGTEVPVIRRVPINLATNDRFGFEFTVTYRPSKKWNLNGNFNLFQSKTEGFYNGTDFGAENISWFARLNNKYTLPGKIDWQTRLFYRGPSEDAQNKTKGMFSTDVAFSKDILNENASIAFNVSDVFNSRKRISDSTTDTFISHSEFQWRQRTFNLSFTYRFNQQNRNNQRQRGGDGNGGGDDFEFEG</sequence>
<comment type="similarity">
    <text evidence="8">Belongs to the TonB-dependent receptor family.</text>
</comment>
<dbReference type="InterPro" id="IPR037066">
    <property type="entry name" value="Plug_dom_sf"/>
</dbReference>
<evidence type="ECO:0000256" key="6">
    <source>
        <dbReference type="ARBA" id="ARBA00023136"/>
    </source>
</evidence>
<keyword evidence="3 8" id="KW-1134">Transmembrane beta strand</keyword>
<feature type="domain" description="Outer membrane protein beta-barrel" evidence="12">
    <location>
        <begin position="382"/>
        <end position="783"/>
    </location>
</feature>
<dbReference type="SUPFAM" id="SSF56935">
    <property type="entry name" value="Porins"/>
    <property type="match status" value="1"/>
</dbReference>
<comment type="caution">
    <text evidence="13">The sequence shown here is derived from an EMBL/GenBank/DDBJ whole genome shotgun (WGS) entry which is preliminary data.</text>
</comment>
<evidence type="ECO:0000256" key="5">
    <source>
        <dbReference type="ARBA" id="ARBA00022729"/>
    </source>
</evidence>
<evidence type="ECO:0000256" key="3">
    <source>
        <dbReference type="ARBA" id="ARBA00022452"/>
    </source>
</evidence>
<proteinExistence type="inferred from homology"/>
<evidence type="ECO:0000256" key="7">
    <source>
        <dbReference type="ARBA" id="ARBA00023237"/>
    </source>
</evidence>
<reference evidence="14" key="1">
    <citation type="journal article" date="2019" name="Int. J. Syst. Evol. Microbiol.">
        <title>The Global Catalogue of Microorganisms (GCM) 10K type strain sequencing project: providing services to taxonomists for standard genome sequencing and annotation.</title>
        <authorList>
            <consortium name="The Broad Institute Genomics Platform"/>
            <consortium name="The Broad Institute Genome Sequencing Center for Infectious Disease"/>
            <person name="Wu L."/>
            <person name="Ma J."/>
        </authorList>
    </citation>
    <scope>NUCLEOTIDE SEQUENCE [LARGE SCALE GENOMIC DNA]</scope>
    <source>
        <strain evidence="14">JCM 15976</strain>
    </source>
</reference>
<comment type="subcellular location">
    <subcellularLocation>
        <location evidence="1 8">Cell outer membrane</location>
        <topology evidence="1 8">Multi-pass membrane protein</topology>
    </subcellularLocation>
</comment>
<evidence type="ECO:0000256" key="2">
    <source>
        <dbReference type="ARBA" id="ARBA00022448"/>
    </source>
</evidence>
<dbReference type="Gene3D" id="2.170.130.10">
    <property type="entry name" value="TonB-dependent receptor, plug domain"/>
    <property type="match status" value="1"/>
</dbReference>
<evidence type="ECO:0000313" key="13">
    <source>
        <dbReference type="EMBL" id="GAA0746004.1"/>
    </source>
</evidence>
<dbReference type="Pfam" id="PF14905">
    <property type="entry name" value="OMP_b-brl_3"/>
    <property type="match status" value="1"/>
</dbReference>
<feature type="chain" id="PRO_5046217138" evidence="10">
    <location>
        <begin position="20"/>
        <end position="811"/>
    </location>
</feature>
<evidence type="ECO:0000256" key="9">
    <source>
        <dbReference type="SAM" id="MobiDB-lite"/>
    </source>
</evidence>
<keyword evidence="14" id="KW-1185">Reference proteome</keyword>
<dbReference type="PROSITE" id="PS52016">
    <property type="entry name" value="TONB_DEPENDENT_REC_3"/>
    <property type="match status" value="1"/>
</dbReference>
<dbReference type="PANTHER" id="PTHR30069:SF29">
    <property type="entry name" value="HEMOGLOBIN AND HEMOGLOBIN-HAPTOGLOBIN-BINDING PROTEIN 1-RELATED"/>
    <property type="match status" value="1"/>
</dbReference>
<dbReference type="Proteomes" id="UP001500736">
    <property type="component" value="Unassembled WGS sequence"/>
</dbReference>
<evidence type="ECO:0000313" key="14">
    <source>
        <dbReference type="Proteomes" id="UP001500736"/>
    </source>
</evidence>
<organism evidence="13 14">
    <name type="scientific">Gaetbulibacter jejuensis</name>
    <dbReference type="NCBI Taxonomy" id="584607"/>
    <lineage>
        <taxon>Bacteria</taxon>
        <taxon>Pseudomonadati</taxon>
        <taxon>Bacteroidota</taxon>
        <taxon>Flavobacteriia</taxon>
        <taxon>Flavobacteriales</taxon>
        <taxon>Flavobacteriaceae</taxon>
        <taxon>Gaetbulibacter</taxon>
    </lineage>
</organism>
<keyword evidence="2 8" id="KW-0813">Transport</keyword>
<dbReference type="EMBL" id="BAAAGF010000003">
    <property type="protein sequence ID" value="GAA0746004.1"/>
    <property type="molecule type" value="Genomic_DNA"/>
</dbReference>
<dbReference type="Pfam" id="PF13620">
    <property type="entry name" value="CarboxypepD_reg"/>
    <property type="match status" value="1"/>
</dbReference>
<feature type="signal peptide" evidence="10">
    <location>
        <begin position="1"/>
        <end position="19"/>
    </location>
</feature>
<name>A0ABP3V2W3_9FLAO</name>
<dbReference type="PANTHER" id="PTHR30069">
    <property type="entry name" value="TONB-DEPENDENT OUTER MEMBRANE RECEPTOR"/>
    <property type="match status" value="1"/>
</dbReference>
<dbReference type="SUPFAM" id="SSF49464">
    <property type="entry name" value="Carboxypeptidase regulatory domain-like"/>
    <property type="match status" value="1"/>
</dbReference>
<dbReference type="Pfam" id="PF07715">
    <property type="entry name" value="Plug"/>
    <property type="match status" value="1"/>
</dbReference>
<protein>
    <submittedName>
        <fullName evidence="13">Outer membrane beta-barrel family protein</fullName>
    </submittedName>
</protein>
<dbReference type="RefSeq" id="WP_131506873.1">
    <property type="nucleotide sequence ID" value="NZ_BAAAGF010000003.1"/>
</dbReference>
<evidence type="ECO:0000256" key="1">
    <source>
        <dbReference type="ARBA" id="ARBA00004571"/>
    </source>
</evidence>
<feature type="domain" description="TonB-dependent receptor plug" evidence="11">
    <location>
        <begin position="145"/>
        <end position="222"/>
    </location>
</feature>
<evidence type="ECO:0000259" key="11">
    <source>
        <dbReference type="Pfam" id="PF07715"/>
    </source>
</evidence>
<dbReference type="InterPro" id="IPR039426">
    <property type="entry name" value="TonB-dep_rcpt-like"/>
</dbReference>
<feature type="region of interest" description="Disordered" evidence="9">
    <location>
        <begin position="788"/>
        <end position="811"/>
    </location>
</feature>
<gene>
    <name evidence="13" type="ORF">GCM10009431_21790</name>
</gene>
<evidence type="ECO:0000256" key="8">
    <source>
        <dbReference type="PROSITE-ProRule" id="PRU01360"/>
    </source>
</evidence>
<keyword evidence="6 8" id="KW-0472">Membrane</keyword>
<dbReference type="InterPro" id="IPR012910">
    <property type="entry name" value="Plug_dom"/>
</dbReference>
<evidence type="ECO:0000256" key="4">
    <source>
        <dbReference type="ARBA" id="ARBA00022692"/>
    </source>
</evidence>
<evidence type="ECO:0000259" key="12">
    <source>
        <dbReference type="Pfam" id="PF14905"/>
    </source>
</evidence>
<dbReference type="InterPro" id="IPR041700">
    <property type="entry name" value="OMP_b-brl_3"/>
</dbReference>
<evidence type="ECO:0000256" key="10">
    <source>
        <dbReference type="SAM" id="SignalP"/>
    </source>
</evidence>
<dbReference type="InterPro" id="IPR036942">
    <property type="entry name" value="Beta-barrel_TonB_sf"/>
</dbReference>
<keyword evidence="5 10" id="KW-0732">Signal</keyword>
<dbReference type="InterPro" id="IPR008969">
    <property type="entry name" value="CarboxyPept-like_regulatory"/>
</dbReference>
<keyword evidence="4 8" id="KW-0812">Transmembrane</keyword>